<feature type="compositionally biased region" description="Polar residues" evidence="1">
    <location>
        <begin position="14"/>
        <end position="30"/>
    </location>
</feature>
<evidence type="ECO:0000259" key="2">
    <source>
        <dbReference type="PROSITE" id="PS50914"/>
    </source>
</evidence>
<proteinExistence type="predicted"/>
<dbReference type="SMART" id="SM00749">
    <property type="entry name" value="BON"/>
    <property type="match status" value="1"/>
</dbReference>
<accession>A0A7T4TAK9</accession>
<dbReference type="Proteomes" id="UP000595610">
    <property type="component" value="Chromosome 2"/>
</dbReference>
<feature type="compositionally biased region" description="Basic residues" evidence="1">
    <location>
        <begin position="1"/>
        <end position="11"/>
    </location>
</feature>
<organism evidence="3 4">
    <name type="scientific">Paraburkholderia ginsengisoli</name>
    <dbReference type="NCBI Taxonomy" id="311231"/>
    <lineage>
        <taxon>Bacteria</taxon>
        <taxon>Pseudomonadati</taxon>
        <taxon>Pseudomonadota</taxon>
        <taxon>Betaproteobacteria</taxon>
        <taxon>Burkholderiales</taxon>
        <taxon>Burkholderiaceae</taxon>
        <taxon>Paraburkholderia</taxon>
    </lineage>
</organism>
<dbReference type="Gene3D" id="3.30.1340.30">
    <property type="match status" value="1"/>
</dbReference>
<evidence type="ECO:0000256" key="1">
    <source>
        <dbReference type="SAM" id="MobiDB-lite"/>
    </source>
</evidence>
<reference evidence="3 4" key="1">
    <citation type="submission" date="2020-12" db="EMBL/GenBank/DDBJ databases">
        <title>FDA dAtabase for Regulatory Grade micrObial Sequences (FDA-ARGOS): Supporting development and validation of Infectious Disease Dx tests.</title>
        <authorList>
            <person name="Nelson B."/>
            <person name="Plummer A."/>
            <person name="Tallon L."/>
            <person name="Sadzewicz L."/>
            <person name="Zhao X."/>
            <person name="Boylan J."/>
            <person name="Ott S."/>
            <person name="Bowen H."/>
            <person name="Vavikolanu K."/>
            <person name="Mehta A."/>
            <person name="Aluvathingal J."/>
            <person name="Nadendla S."/>
            <person name="Myers T."/>
            <person name="Yan Y."/>
            <person name="Sichtig H."/>
        </authorList>
    </citation>
    <scope>NUCLEOTIDE SEQUENCE [LARGE SCALE GENOMIC DNA]</scope>
    <source>
        <strain evidence="3 4">FDAARGOS_1049</strain>
    </source>
</reference>
<dbReference type="AlphaFoldDB" id="A0A7T4TAK9"/>
<evidence type="ECO:0000313" key="3">
    <source>
        <dbReference type="EMBL" id="QQC65673.1"/>
    </source>
</evidence>
<dbReference type="Pfam" id="PF04972">
    <property type="entry name" value="BON"/>
    <property type="match status" value="1"/>
</dbReference>
<dbReference type="InterPro" id="IPR007055">
    <property type="entry name" value="BON_dom"/>
</dbReference>
<name>A0A7T4TAK9_9BURK</name>
<dbReference type="RefSeq" id="WP_084585341.1">
    <property type="nucleotide sequence ID" value="NZ_CP066076.1"/>
</dbReference>
<dbReference type="PROSITE" id="PS50914">
    <property type="entry name" value="BON"/>
    <property type="match status" value="1"/>
</dbReference>
<evidence type="ECO:0000313" key="4">
    <source>
        <dbReference type="Proteomes" id="UP000595610"/>
    </source>
</evidence>
<feature type="domain" description="BON" evidence="2">
    <location>
        <begin position="33"/>
        <end position="101"/>
    </location>
</feature>
<dbReference type="EMBL" id="CP066076">
    <property type="protein sequence ID" value="QQC65673.1"/>
    <property type="molecule type" value="Genomic_DNA"/>
</dbReference>
<feature type="region of interest" description="Disordered" evidence="1">
    <location>
        <begin position="1"/>
        <end position="35"/>
    </location>
</feature>
<dbReference type="InterPro" id="IPR014004">
    <property type="entry name" value="Transpt-assoc_nodulatn_dom_bac"/>
</dbReference>
<protein>
    <submittedName>
        <fullName evidence="3">BON domain-containing protein</fullName>
    </submittedName>
</protein>
<dbReference type="KEGG" id="pgis:I6I06_22925"/>
<keyword evidence="4" id="KW-1185">Reference proteome</keyword>
<gene>
    <name evidence="3" type="ORF">I6I06_22925</name>
</gene>
<sequence>MPPARVAKRKPAVSDSQISKDAGKTSATHSRLSDAQIAAEATRRLAWDAAIPERTVTVKVSHGRVTLHGELQREQQKAAALEDVTRLFGVTGVADHTVVKAK</sequence>